<evidence type="ECO:0000313" key="1">
    <source>
        <dbReference type="EMBL" id="KAE8706325.1"/>
    </source>
</evidence>
<reference evidence="1" key="1">
    <citation type="submission" date="2019-09" db="EMBL/GenBank/DDBJ databases">
        <title>Draft genome information of white flower Hibiscus syriacus.</title>
        <authorList>
            <person name="Kim Y.-M."/>
        </authorList>
    </citation>
    <scope>NUCLEOTIDE SEQUENCE [LARGE SCALE GENOMIC DNA]</scope>
    <source>
        <strain evidence="1">YM2019G1</strain>
    </source>
</reference>
<dbReference type="AlphaFoldDB" id="A0A6A3AT99"/>
<accession>A0A6A3AT99</accession>
<gene>
    <name evidence="1" type="ORF">F3Y22_tig00110402pilonHSYRG00164</name>
</gene>
<comment type="caution">
    <text evidence="1">The sequence shown here is derived from an EMBL/GenBank/DDBJ whole genome shotgun (WGS) entry which is preliminary data.</text>
</comment>
<sequence length="119" mass="13671">MLYSWEFSLWDDFIRTLDEAVQGSTGKDKVRWLGSPSRTYTPISLCSNAVYDEDVWLNLDLPKVEILVWRVVLQRLPVLEELVRGSLASLDEMVCTVETPCCVSCEYKSFYVPLGRLTD</sequence>
<name>A0A6A3AT99_HIBSY</name>
<dbReference type="EMBL" id="VEPZ02000971">
    <property type="protein sequence ID" value="KAE8706325.1"/>
    <property type="molecule type" value="Genomic_DNA"/>
</dbReference>
<evidence type="ECO:0008006" key="3">
    <source>
        <dbReference type="Google" id="ProtNLM"/>
    </source>
</evidence>
<keyword evidence="2" id="KW-1185">Reference proteome</keyword>
<organism evidence="1 2">
    <name type="scientific">Hibiscus syriacus</name>
    <name type="common">Rose of Sharon</name>
    <dbReference type="NCBI Taxonomy" id="106335"/>
    <lineage>
        <taxon>Eukaryota</taxon>
        <taxon>Viridiplantae</taxon>
        <taxon>Streptophyta</taxon>
        <taxon>Embryophyta</taxon>
        <taxon>Tracheophyta</taxon>
        <taxon>Spermatophyta</taxon>
        <taxon>Magnoliopsida</taxon>
        <taxon>eudicotyledons</taxon>
        <taxon>Gunneridae</taxon>
        <taxon>Pentapetalae</taxon>
        <taxon>rosids</taxon>
        <taxon>malvids</taxon>
        <taxon>Malvales</taxon>
        <taxon>Malvaceae</taxon>
        <taxon>Malvoideae</taxon>
        <taxon>Hibiscus</taxon>
    </lineage>
</organism>
<protein>
    <recommendedName>
        <fullName evidence="3">Reverse transcriptase zinc-binding domain-containing protein</fullName>
    </recommendedName>
</protein>
<evidence type="ECO:0000313" key="2">
    <source>
        <dbReference type="Proteomes" id="UP000436088"/>
    </source>
</evidence>
<proteinExistence type="predicted"/>
<dbReference type="Proteomes" id="UP000436088">
    <property type="component" value="Unassembled WGS sequence"/>
</dbReference>